<comment type="caution">
    <text evidence="2">The sequence shown here is derived from an EMBL/GenBank/DDBJ whole genome shotgun (WGS) entry which is preliminary data.</text>
</comment>
<sequence>PCSKATSNNRDKESSSPKRLKSYCCLSPVILATVLLRVVMTILLPFAPTDNKSLNSCHLLGSSFQTSSSTRRYRFPRRRIGKWSISWFSCFSLVILSIIFFRIFLTSKSTETQTHILRSKWL</sequence>
<keyword evidence="1" id="KW-0812">Transmembrane</keyword>
<reference evidence="3" key="1">
    <citation type="submission" date="2016-06" db="EMBL/GenBank/DDBJ databases">
        <title>Parallel loss of symbiosis genes in relatives of nitrogen-fixing non-legume Parasponia.</title>
        <authorList>
            <person name="Van Velzen R."/>
            <person name="Holmer R."/>
            <person name="Bu F."/>
            <person name="Rutten L."/>
            <person name="Van Zeijl A."/>
            <person name="Liu W."/>
            <person name="Santuari L."/>
            <person name="Cao Q."/>
            <person name="Sharma T."/>
            <person name="Shen D."/>
            <person name="Roswanjaya Y."/>
            <person name="Wardhani T."/>
            <person name="Kalhor M.S."/>
            <person name="Jansen J."/>
            <person name="Van den Hoogen J."/>
            <person name="Gungor B."/>
            <person name="Hartog M."/>
            <person name="Hontelez J."/>
            <person name="Verver J."/>
            <person name="Yang W.-C."/>
            <person name="Schijlen E."/>
            <person name="Repin R."/>
            <person name="Schilthuizen M."/>
            <person name="Schranz E."/>
            <person name="Heidstra R."/>
            <person name="Miyata K."/>
            <person name="Fedorova E."/>
            <person name="Kohlen W."/>
            <person name="Bisseling T."/>
            <person name="Smit S."/>
            <person name="Geurts R."/>
        </authorList>
    </citation>
    <scope>NUCLEOTIDE SEQUENCE [LARGE SCALE GENOMIC DNA]</scope>
    <source>
        <strain evidence="3">cv. WU1-14</strain>
    </source>
</reference>
<feature type="transmembrane region" description="Helical" evidence="1">
    <location>
        <begin position="20"/>
        <end position="46"/>
    </location>
</feature>
<name>A0A2P5DLT2_PARAD</name>
<protein>
    <recommendedName>
        <fullName evidence="4">Transmembrane protein</fullName>
    </recommendedName>
</protein>
<keyword evidence="1" id="KW-0472">Membrane</keyword>
<proteinExistence type="predicted"/>
<organism evidence="2 3">
    <name type="scientific">Parasponia andersonii</name>
    <name type="common">Sponia andersonii</name>
    <dbReference type="NCBI Taxonomy" id="3476"/>
    <lineage>
        <taxon>Eukaryota</taxon>
        <taxon>Viridiplantae</taxon>
        <taxon>Streptophyta</taxon>
        <taxon>Embryophyta</taxon>
        <taxon>Tracheophyta</taxon>
        <taxon>Spermatophyta</taxon>
        <taxon>Magnoliopsida</taxon>
        <taxon>eudicotyledons</taxon>
        <taxon>Gunneridae</taxon>
        <taxon>Pentapetalae</taxon>
        <taxon>rosids</taxon>
        <taxon>fabids</taxon>
        <taxon>Rosales</taxon>
        <taxon>Cannabaceae</taxon>
        <taxon>Parasponia</taxon>
    </lineage>
</organism>
<evidence type="ECO:0000256" key="1">
    <source>
        <dbReference type="SAM" id="Phobius"/>
    </source>
</evidence>
<dbReference type="Proteomes" id="UP000237105">
    <property type="component" value="Unassembled WGS sequence"/>
</dbReference>
<evidence type="ECO:0008006" key="4">
    <source>
        <dbReference type="Google" id="ProtNLM"/>
    </source>
</evidence>
<evidence type="ECO:0000313" key="2">
    <source>
        <dbReference type="EMBL" id="PON74233.1"/>
    </source>
</evidence>
<dbReference type="EMBL" id="JXTB01000029">
    <property type="protein sequence ID" value="PON74233.1"/>
    <property type="molecule type" value="Genomic_DNA"/>
</dbReference>
<dbReference type="AlphaFoldDB" id="A0A2P5DLT2"/>
<keyword evidence="1" id="KW-1133">Transmembrane helix</keyword>
<evidence type="ECO:0000313" key="3">
    <source>
        <dbReference type="Proteomes" id="UP000237105"/>
    </source>
</evidence>
<accession>A0A2P5DLT2</accession>
<keyword evidence="3" id="KW-1185">Reference proteome</keyword>
<feature type="non-terminal residue" evidence="2">
    <location>
        <position position="1"/>
    </location>
</feature>
<gene>
    <name evidence="2" type="ORF">PanWU01x14_050650</name>
</gene>
<feature type="transmembrane region" description="Helical" evidence="1">
    <location>
        <begin position="85"/>
        <end position="105"/>
    </location>
</feature>